<dbReference type="GO" id="GO:0044341">
    <property type="term" value="P:sodium-dependent phosphate transport"/>
    <property type="evidence" value="ECO:0007669"/>
    <property type="project" value="InterPro"/>
</dbReference>
<organism evidence="8">
    <name type="scientific">marine sediment metagenome</name>
    <dbReference type="NCBI Taxonomy" id="412755"/>
    <lineage>
        <taxon>unclassified sequences</taxon>
        <taxon>metagenomes</taxon>
        <taxon>ecological metagenomes</taxon>
    </lineage>
</organism>
<keyword evidence="2" id="KW-1003">Cell membrane</keyword>
<evidence type="ECO:0008006" key="9">
    <source>
        <dbReference type="Google" id="ProtNLM"/>
    </source>
</evidence>
<evidence type="ECO:0000313" key="8">
    <source>
        <dbReference type="EMBL" id="KKN56505.1"/>
    </source>
</evidence>
<keyword evidence="5 7" id="KW-0472">Membrane</keyword>
<dbReference type="GO" id="GO:0005886">
    <property type="term" value="C:plasma membrane"/>
    <property type="evidence" value="ECO:0007669"/>
    <property type="project" value="UniProtKB-SubCell"/>
</dbReference>
<dbReference type="AlphaFoldDB" id="A0A0F9RJ27"/>
<reference evidence="8" key="1">
    <citation type="journal article" date="2015" name="Nature">
        <title>Complex archaea that bridge the gap between prokaryotes and eukaryotes.</title>
        <authorList>
            <person name="Spang A."/>
            <person name="Saw J.H."/>
            <person name="Jorgensen S.L."/>
            <person name="Zaremba-Niedzwiedzka K."/>
            <person name="Martijn J."/>
            <person name="Lind A.E."/>
            <person name="van Eijk R."/>
            <person name="Schleper C."/>
            <person name="Guy L."/>
            <person name="Ettema T.J."/>
        </authorList>
    </citation>
    <scope>NUCLEOTIDE SEQUENCE</scope>
</reference>
<comment type="caution">
    <text evidence="8">The sequence shown here is derived from an EMBL/GenBank/DDBJ whole genome shotgun (WGS) entry which is preliminary data.</text>
</comment>
<dbReference type="NCBIfam" id="NF037997">
    <property type="entry name" value="Na_Pi_symport"/>
    <property type="match status" value="1"/>
</dbReference>
<feature type="transmembrane region" description="Helical" evidence="7">
    <location>
        <begin position="134"/>
        <end position="154"/>
    </location>
</feature>
<dbReference type="Gene3D" id="1.20.58.220">
    <property type="entry name" value="Phosphate transport system protein phou homolog 2, domain 2"/>
    <property type="match status" value="1"/>
</dbReference>
<feature type="transmembrane region" description="Helical" evidence="7">
    <location>
        <begin position="243"/>
        <end position="262"/>
    </location>
</feature>
<dbReference type="PANTHER" id="PTHR10010:SF46">
    <property type="entry name" value="SODIUM-DEPENDENT PHOSPHATE TRANSPORT PROTEIN 2B"/>
    <property type="match status" value="1"/>
</dbReference>
<feature type="transmembrane region" description="Helical" evidence="7">
    <location>
        <begin position="35"/>
        <end position="56"/>
    </location>
</feature>
<keyword evidence="3 7" id="KW-0812">Transmembrane</keyword>
<dbReference type="SUPFAM" id="SSF109755">
    <property type="entry name" value="PhoU-like"/>
    <property type="match status" value="1"/>
</dbReference>
<dbReference type="InterPro" id="IPR003841">
    <property type="entry name" value="Na/Pi_transpt"/>
</dbReference>
<name>A0A0F9RJ27_9ZZZZ</name>
<gene>
    <name evidence="8" type="ORF">LCGC14_0571510</name>
</gene>
<evidence type="ECO:0000256" key="6">
    <source>
        <dbReference type="SAM" id="MobiDB-lite"/>
    </source>
</evidence>
<evidence type="ECO:0000256" key="2">
    <source>
        <dbReference type="ARBA" id="ARBA00022475"/>
    </source>
</evidence>
<comment type="subcellular location">
    <subcellularLocation>
        <location evidence="1">Cell membrane</location>
        <topology evidence="1">Multi-pass membrane protein</topology>
    </subcellularLocation>
</comment>
<feature type="region of interest" description="Disordered" evidence="6">
    <location>
        <begin position="1"/>
        <end position="23"/>
    </location>
</feature>
<evidence type="ECO:0000256" key="3">
    <source>
        <dbReference type="ARBA" id="ARBA00022692"/>
    </source>
</evidence>
<dbReference type="Pfam" id="PF02690">
    <property type="entry name" value="Na_Pi_cotrans"/>
    <property type="match status" value="2"/>
</dbReference>
<evidence type="ECO:0000256" key="7">
    <source>
        <dbReference type="SAM" id="Phobius"/>
    </source>
</evidence>
<accession>A0A0F9RJ27</accession>
<evidence type="ECO:0000256" key="5">
    <source>
        <dbReference type="ARBA" id="ARBA00023136"/>
    </source>
</evidence>
<evidence type="ECO:0000256" key="4">
    <source>
        <dbReference type="ARBA" id="ARBA00022989"/>
    </source>
</evidence>
<feature type="transmembrane region" description="Helical" evidence="7">
    <location>
        <begin position="206"/>
        <end position="231"/>
    </location>
</feature>
<feature type="compositionally biased region" description="Basic residues" evidence="6">
    <location>
        <begin position="1"/>
        <end position="14"/>
    </location>
</feature>
<protein>
    <recommendedName>
        <fullName evidence="9">PhoU domain-containing protein</fullName>
    </recommendedName>
</protein>
<dbReference type="EMBL" id="LAZR01000840">
    <property type="protein sequence ID" value="KKN56505.1"/>
    <property type="molecule type" value="Genomic_DNA"/>
</dbReference>
<sequence length="581" mass="61677">MANRNKPVKYKPKGKATLQPALSKSESMSLQEPTLISFLLHIAGAAALLIWAVRLVRTGVERAFATQLRQSLRRASDSRLLAAGTGTLAAIFLQSSTAVAVLVANFVAKGSLVPAIGLAILLGADLGSAIVSQILLIKQSFLIPLLLLGGVVLFQRGNSGTVRQSGRIMIGLALIFLSLDMIREATAPMVGSTGTRAVMAYLGRDLVSAFAVGALFAWAVHSSVAAVLLFVTLAAQSLLPVEGAAAMVLGANLGGAFIAYVLTLASPAPARQMIVANLFLRGGGAVIILLVVSQNPSLLRLLGSDASRQAINLHLVFNLLLAVSALGLIHPLSRLSAHFVSSAPDAETGALVEISALDPNAIDRPRRGLDSTARELLRMGQKIEGMLNAVGPLYVKWDSAAAKAVKEQDQAIKSIHFEVKLYLAQLGRAGLDADLGKRSMELAAISAALEAASDTIARSLLQLAKRLDTEGVAFSEVGRQEINDFMDRVQSNVHLALNVMMNQNPAEARDLVEAKEKVRAVEQKLQRNHLGRLRDGLAESIETSSIHQETLRSLKQVNTSFSMVGYPILAKSGDLLSSRLT</sequence>
<dbReference type="InterPro" id="IPR038078">
    <property type="entry name" value="PhoU-like_sf"/>
</dbReference>
<dbReference type="PANTHER" id="PTHR10010">
    <property type="entry name" value="SOLUTE CARRIER FAMILY 34 SODIUM PHOSPHATE , MEMBER 2-RELATED"/>
    <property type="match status" value="1"/>
</dbReference>
<keyword evidence="4 7" id="KW-1133">Transmembrane helix</keyword>
<feature type="transmembrane region" description="Helical" evidence="7">
    <location>
        <begin position="313"/>
        <end position="332"/>
    </location>
</feature>
<proteinExistence type="predicted"/>
<evidence type="ECO:0000256" key="1">
    <source>
        <dbReference type="ARBA" id="ARBA00004651"/>
    </source>
</evidence>
<dbReference type="GO" id="GO:0005436">
    <property type="term" value="F:sodium:phosphate symporter activity"/>
    <property type="evidence" value="ECO:0007669"/>
    <property type="project" value="InterPro"/>
</dbReference>
<feature type="transmembrane region" description="Helical" evidence="7">
    <location>
        <begin position="274"/>
        <end position="293"/>
    </location>
</feature>